<gene>
    <name evidence="11" type="ORF">BN1211_0027</name>
</gene>
<evidence type="ECO:0000256" key="4">
    <source>
        <dbReference type="ARBA" id="ARBA00018967"/>
    </source>
</evidence>
<name>A0A0H5BXX0_CYBJN</name>
<evidence type="ECO:0000256" key="2">
    <source>
        <dbReference type="ARBA" id="ARBA00004549"/>
    </source>
</evidence>
<organism evidence="11 12">
    <name type="scientific">Cyberlindnera jadinii (strain ATCC 18201 / CBS 1600 / BCRC 20928 / JCM 3617 / NBRC 0987 / NRRL Y-1542)</name>
    <name type="common">Torula yeast</name>
    <name type="synonym">Candida utilis</name>
    <dbReference type="NCBI Taxonomy" id="983966"/>
    <lineage>
        <taxon>Eukaryota</taxon>
        <taxon>Fungi</taxon>
        <taxon>Dikarya</taxon>
        <taxon>Ascomycota</taxon>
        <taxon>Saccharomycotina</taxon>
        <taxon>Saccharomycetes</taxon>
        <taxon>Phaffomycetales</taxon>
        <taxon>Phaffomycetaceae</taxon>
        <taxon>Cyberlindnera</taxon>
    </lineage>
</organism>
<keyword evidence="8 10" id="KW-0472">Membrane</keyword>
<keyword evidence="7 10" id="KW-1133">Transmembrane helix</keyword>
<dbReference type="InterPro" id="IPR038613">
    <property type="entry name" value="Peroxin-22_C_sf"/>
</dbReference>
<sequence length="170" mass="19045">MLDRRQRRNASIIGALVVLGAGAYALYSYLTSEGDGDVEVVNDNDSRRKYTQRPITIILTESILSSNLPLNEILKKTSDVVLVVPPDLSVDEDLQDEFEPDVEYKVIECETYEGVWSVVKHLNGEIIFVVKDDLPSELPEGLERYVGEIVELDQNSSEINESILSCIVNE</sequence>
<evidence type="ECO:0000256" key="3">
    <source>
        <dbReference type="ARBA" id="ARBA00009642"/>
    </source>
</evidence>
<keyword evidence="6 10" id="KW-0812">Transmembrane</keyword>
<reference evidence="12" key="1">
    <citation type="journal article" date="2015" name="J. Biotechnol.">
        <title>The structure of the Cyberlindnera jadinii genome and its relation to Candida utilis analyzed by the occurrence of single nucleotide polymorphisms.</title>
        <authorList>
            <person name="Rupp O."/>
            <person name="Brinkrolf K."/>
            <person name="Buerth C."/>
            <person name="Kunigo M."/>
            <person name="Schneider J."/>
            <person name="Jaenicke S."/>
            <person name="Goesmann A."/>
            <person name="Puehler A."/>
            <person name="Jaeger K.-E."/>
            <person name="Ernst J.F."/>
        </authorList>
    </citation>
    <scope>NUCLEOTIDE SEQUENCE [LARGE SCALE GENOMIC DNA]</scope>
    <source>
        <strain evidence="12">ATCC 18201 / CBS 1600 / BCRC 20928 / JCM 3617 / NBRC 0987 / NRRL Y-1542</strain>
    </source>
</reference>
<evidence type="ECO:0000256" key="8">
    <source>
        <dbReference type="ARBA" id="ARBA00023136"/>
    </source>
</evidence>
<evidence type="ECO:0000256" key="6">
    <source>
        <dbReference type="ARBA" id="ARBA00022692"/>
    </source>
</evidence>
<dbReference type="InterPro" id="IPR024359">
    <property type="entry name" value="Peroxin-22"/>
</dbReference>
<dbReference type="Proteomes" id="UP000038830">
    <property type="component" value="Unassembled WGS sequence"/>
</dbReference>
<evidence type="ECO:0000256" key="5">
    <source>
        <dbReference type="ARBA" id="ARBA00022593"/>
    </source>
</evidence>
<protein>
    <recommendedName>
        <fullName evidence="4">Peroxisome assembly protein 22</fullName>
    </recommendedName>
</protein>
<comment type="similarity">
    <text evidence="3">Belongs to the peroxin-22 family.</text>
</comment>
<proteinExistence type="inferred from homology"/>
<feature type="transmembrane region" description="Helical" evidence="10">
    <location>
        <begin position="12"/>
        <end position="30"/>
    </location>
</feature>
<evidence type="ECO:0000313" key="11">
    <source>
        <dbReference type="EMBL" id="CEP20233.1"/>
    </source>
</evidence>
<evidence type="ECO:0000313" key="12">
    <source>
        <dbReference type="Proteomes" id="UP000038830"/>
    </source>
</evidence>
<dbReference type="EMBL" id="CDQK01000001">
    <property type="protein sequence ID" value="CEP20233.1"/>
    <property type="molecule type" value="Genomic_DNA"/>
</dbReference>
<evidence type="ECO:0000256" key="9">
    <source>
        <dbReference type="ARBA" id="ARBA00023140"/>
    </source>
</evidence>
<evidence type="ECO:0000256" key="10">
    <source>
        <dbReference type="SAM" id="Phobius"/>
    </source>
</evidence>
<comment type="subcellular location">
    <subcellularLocation>
        <location evidence="2">Peroxisome membrane</location>
        <topology evidence="2">Single-pass membrane protein</topology>
    </subcellularLocation>
</comment>
<dbReference type="Pfam" id="PF12827">
    <property type="entry name" value="Peroxin-22"/>
    <property type="match status" value="1"/>
</dbReference>
<dbReference type="GO" id="GO:0007031">
    <property type="term" value="P:peroxisome organization"/>
    <property type="evidence" value="ECO:0007669"/>
    <property type="project" value="UniProtKB-KW"/>
</dbReference>
<dbReference type="AlphaFoldDB" id="A0A0H5BXX0"/>
<keyword evidence="5" id="KW-0962">Peroxisome biogenesis</keyword>
<evidence type="ECO:0000256" key="1">
    <source>
        <dbReference type="ARBA" id="ARBA00003659"/>
    </source>
</evidence>
<accession>A0A0H5BXX0</accession>
<keyword evidence="9" id="KW-0576">Peroxisome</keyword>
<dbReference type="Gene3D" id="3.40.50.11730">
    <property type="entry name" value="Peroxisome assembly protein 22"/>
    <property type="match status" value="1"/>
</dbReference>
<dbReference type="GO" id="GO:0005778">
    <property type="term" value="C:peroxisomal membrane"/>
    <property type="evidence" value="ECO:0007669"/>
    <property type="project" value="UniProtKB-SubCell"/>
</dbReference>
<comment type="function">
    <text evidence="1">Involved in peroxisome biogenesis.</text>
</comment>
<evidence type="ECO:0000256" key="7">
    <source>
        <dbReference type="ARBA" id="ARBA00022989"/>
    </source>
</evidence>